<proteinExistence type="predicted"/>
<comment type="caution">
    <text evidence="2">The sequence shown here is derived from an EMBL/GenBank/DDBJ whole genome shotgun (WGS) entry which is preliminary data.</text>
</comment>
<keyword evidence="1" id="KW-0472">Membrane</keyword>
<accession>A0A8X7V848</accession>
<dbReference type="InterPro" id="IPR040338">
    <property type="entry name" value="At1g67623-like"/>
</dbReference>
<dbReference type="AlphaFoldDB" id="A0A8X7V848"/>
<evidence type="ECO:0000313" key="3">
    <source>
        <dbReference type="Proteomes" id="UP000886595"/>
    </source>
</evidence>
<keyword evidence="3" id="KW-1185">Reference proteome</keyword>
<keyword evidence="1" id="KW-0812">Transmembrane</keyword>
<evidence type="ECO:0000256" key="1">
    <source>
        <dbReference type="SAM" id="Phobius"/>
    </source>
</evidence>
<evidence type="ECO:0000313" key="2">
    <source>
        <dbReference type="EMBL" id="KAG2306900.1"/>
    </source>
</evidence>
<gene>
    <name evidence="2" type="ORF">Bca52824_026648</name>
</gene>
<dbReference type="PANTHER" id="PTHR33784">
    <property type="entry name" value="OS05G0482100 PROTEIN"/>
    <property type="match status" value="1"/>
</dbReference>
<dbReference type="Proteomes" id="UP000886595">
    <property type="component" value="Unassembled WGS sequence"/>
</dbReference>
<organism evidence="2 3">
    <name type="scientific">Brassica carinata</name>
    <name type="common">Ethiopian mustard</name>
    <name type="synonym">Abyssinian cabbage</name>
    <dbReference type="NCBI Taxonomy" id="52824"/>
    <lineage>
        <taxon>Eukaryota</taxon>
        <taxon>Viridiplantae</taxon>
        <taxon>Streptophyta</taxon>
        <taxon>Embryophyta</taxon>
        <taxon>Tracheophyta</taxon>
        <taxon>Spermatophyta</taxon>
        <taxon>Magnoliopsida</taxon>
        <taxon>eudicotyledons</taxon>
        <taxon>Gunneridae</taxon>
        <taxon>Pentapetalae</taxon>
        <taxon>rosids</taxon>
        <taxon>malvids</taxon>
        <taxon>Brassicales</taxon>
        <taxon>Brassicaceae</taxon>
        <taxon>Brassiceae</taxon>
        <taxon>Brassica</taxon>
    </lineage>
</organism>
<dbReference type="EMBL" id="JAAMPC010000006">
    <property type="protein sequence ID" value="KAG2306900.1"/>
    <property type="molecule type" value="Genomic_DNA"/>
</dbReference>
<name>A0A8X7V848_BRACI</name>
<reference evidence="2 3" key="1">
    <citation type="submission" date="2020-02" db="EMBL/GenBank/DDBJ databases">
        <authorList>
            <person name="Ma Q."/>
            <person name="Huang Y."/>
            <person name="Song X."/>
            <person name="Pei D."/>
        </authorList>
    </citation>
    <scope>NUCLEOTIDE SEQUENCE [LARGE SCALE GENOMIC DNA]</scope>
    <source>
        <strain evidence="2">Sxm20200214</strain>
        <tissue evidence="2">Leaf</tissue>
    </source>
</reference>
<keyword evidence="1" id="KW-1133">Transmembrane helix</keyword>
<protein>
    <submittedName>
        <fullName evidence="2">Uncharacterized protein</fullName>
    </submittedName>
</protein>
<dbReference type="PANTHER" id="PTHR33784:SF35">
    <property type="entry name" value="(RAPE) HYPOTHETICAL PROTEIN"/>
    <property type="match status" value="1"/>
</dbReference>
<feature type="transmembrane region" description="Helical" evidence="1">
    <location>
        <begin position="97"/>
        <end position="118"/>
    </location>
</feature>
<sequence>MGYFYRLERHDEGLALIKRAVDAGFERALYIYAMTRKIFRQDEEYFSRFTRESVARIGMSNGFIGTLRTPRLKTCVTAASGLKRLLFFYVTLSPPPIFRTFLLGSEVFVMGLLAYLVYTL</sequence>